<dbReference type="Pfam" id="PF00486">
    <property type="entry name" value="Trans_reg_C"/>
    <property type="match status" value="1"/>
</dbReference>
<evidence type="ECO:0000256" key="1">
    <source>
        <dbReference type="ARBA" id="ARBA00023125"/>
    </source>
</evidence>
<dbReference type="PROSITE" id="PS51755">
    <property type="entry name" value="OMPR_PHOB"/>
    <property type="match status" value="1"/>
</dbReference>
<evidence type="ECO:0000313" key="4">
    <source>
        <dbReference type="EMBL" id="OGK15974.1"/>
    </source>
</evidence>
<comment type="caution">
    <text evidence="4">The sequence shown here is derived from an EMBL/GenBank/DDBJ whole genome shotgun (WGS) entry which is preliminary data.</text>
</comment>
<keyword evidence="1 2" id="KW-0238">DNA-binding</keyword>
<evidence type="ECO:0000256" key="2">
    <source>
        <dbReference type="PROSITE-ProRule" id="PRU01091"/>
    </source>
</evidence>
<protein>
    <recommendedName>
        <fullName evidence="3">OmpR/PhoB-type domain-containing protein</fullName>
    </recommendedName>
</protein>
<dbReference type="SMART" id="SM00862">
    <property type="entry name" value="Trans_reg_C"/>
    <property type="match status" value="1"/>
</dbReference>
<organism evidence="4 5">
    <name type="scientific">Candidatus Roizmanbacteria bacterium RIFCSPHIGHO2_01_FULL_39_12b</name>
    <dbReference type="NCBI Taxonomy" id="1802030"/>
    <lineage>
        <taxon>Bacteria</taxon>
        <taxon>Candidatus Roizmaniibacteriota</taxon>
    </lineage>
</organism>
<dbReference type="SUPFAM" id="SSF46894">
    <property type="entry name" value="C-terminal effector domain of the bipartite response regulators"/>
    <property type="match status" value="1"/>
</dbReference>
<gene>
    <name evidence="4" type="ORF">A2690_00780</name>
</gene>
<dbReference type="Proteomes" id="UP000178372">
    <property type="component" value="Unassembled WGS sequence"/>
</dbReference>
<dbReference type="EMBL" id="MFZF01000022">
    <property type="protein sequence ID" value="OGK15974.1"/>
    <property type="molecule type" value="Genomic_DNA"/>
</dbReference>
<dbReference type="InterPro" id="IPR036388">
    <property type="entry name" value="WH-like_DNA-bd_sf"/>
</dbReference>
<dbReference type="GO" id="GO:0006355">
    <property type="term" value="P:regulation of DNA-templated transcription"/>
    <property type="evidence" value="ECO:0007669"/>
    <property type="project" value="InterPro"/>
</dbReference>
<accession>A0A1F7GAR6</accession>
<feature type="domain" description="OmpR/PhoB-type" evidence="3">
    <location>
        <begin position="291"/>
        <end position="405"/>
    </location>
</feature>
<evidence type="ECO:0000313" key="5">
    <source>
        <dbReference type="Proteomes" id="UP000178372"/>
    </source>
</evidence>
<dbReference type="Gene3D" id="1.10.10.10">
    <property type="entry name" value="Winged helix-like DNA-binding domain superfamily/Winged helix DNA-binding domain"/>
    <property type="match status" value="1"/>
</dbReference>
<sequence length="407" mass="47240">MTQTPISPKTIEKLHNKWATLIRCKEFTSFIYPPRADPIRRVVEFLHDSQLQQKLKLDTEKTIHAILDFKGEPHVQKGELYADILSELSRELREKGREVVETDAITLLKRLEIEGYTIVLWVFGLDRMLTRVDVSILKDIALIYKLFSNISVLNFIRIYLGGEIGQALREEMVLTANIVYIPIYSREDSDYFISFMEEQWGMKVTPAQRRFILENFSGKLGVIKGAMRMVRDNPKIDLDSLLDSDQIKTRGIVTLQALDKQVLPVVYEIAGGDYKDSGEDNPIIDYLIKIGWVKKIDGKYQLFPPFMRSIKLSEETPGEQKPFQQLFAEIFTFREQRVFGIFLKNLNSIVSRDMIANGMWGANAEDEYSDWAIDQLMYRLRLRISQAKLPYTIKTKRGQGFMMLDNR</sequence>
<dbReference type="GO" id="GO:0003677">
    <property type="term" value="F:DNA binding"/>
    <property type="evidence" value="ECO:0007669"/>
    <property type="project" value="UniProtKB-UniRule"/>
</dbReference>
<proteinExistence type="predicted"/>
<evidence type="ECO:0000259" key="3">
    <source>
        <dbReference type="PROSITE" id="PS51755"/>
    </source>
</evidence>
<feature type="DNA-binding region" description="OmpR/PhoB-type" evidence="2">
    <location>
        <begin position="291"/>
        <end position="405"/>
    </location>
</feature>
<dbReference type="InterPro" id="IPR016032">
    <property type="entry name" value="Sig_transdc_resp-reg_C-effctor"/>
</dbReference>
<dbReference type="InterPro" id="IPR001867">
    <property type="entry name" value="OmpR/PhoB-type_DNA-bd"/>
</dbReference>
<reference evidence="4 5" key="1">
    <citation type="journal article" date="2016" name="Nat. Commun.">
        <title>Thousands of microbial genomes shed light on interconnected biogeochemical processes in an aquifer system.</title>
        <authorList>
            <person name="Anantharaman K."/>
            <person name="Brown C.T."/>
            <person name="Hug L.A."/>
            <person name="Sharon I."/>
            <person name="Castelle C.J."/>
            <person name="Probst A.J."/>
            <person name="Thomas B.C."/>
            <person name="Singh A."/>
            <person name="Wilkins M.J."/>
            <person name="Karaoz U."/>
            <person name="Brodie E.L."/>
            <person name="Williams K.H."/>
            <person name="Hubbard S.S."/>
            <person name="Banfield J.F."/>
        </authorList>
    </citation>
    <scope>NUCLEOTIDE SEQUENCE [LARGE SCALE GENOMIC DNA]</scope>
</reference>
<dbReference type="GO" id="GO:0000160">
    <property type="term" value="P:phosphorelay signal transduction system"/>
    <property type="evidence" value="ECO:0007669"/>
    <property type="project" value="InterPro"/>
</dbReference>
<dbReference type="AlphaFoldDB" id="A0A1F7GAR6"/>
<name>A0A1F7GAR6_9BACT</name>